<protein>
    <recommendedName>
        <fullName evidence="9">RNA polymerase sigma factor RpoE</fullName>
    </recommendedName>
</protein>
<dbReference type="InterPro" id="IPR014284">
    <property type="entry name" value="RNA_pol_sigma-70_dom"/>
</dbReference>
<evidence type="ECO:0000256" key="4">
    <source>
        <dbReference type="ARBA" id="ARBA00023163"/>
    </source>
</evidence>
<dbReference type="GO" id="GO:0016987">
    <property type="term" value="F:sigma factor activity"/>
    <property type="evidence" value="ECO:0007669"/>
    <property type="project" value="UniProtKB-KW"/>
</dbReference>
<reference evidence="8" key="1">
    <citation type="submission" date="2020-02" db="EMBL/GenBank/DDBJ databases">
        <authorList>
            <person name="Meier V. D."/>
        </authorList>
    </citation>
    <scope>NUCLEOTIDE SEQUENCE</scope>
    <source>
        <strain evidence="8">AVDCRST_MAG76</strain>
    </source>
</reference>
<dbReference type="PANTHER" id="PTHR43133:SF51">
    <property type="entry name" value="RNA POLYMERASE SIGMA FACTOR"/>
    <property type="match status" value="1"/>
</dbReference>
<dbReference type="GO" id="GO:0003677">
    <property type="term" value="F:DNA binding"/>
    <property type="evidence" value="ECO:0007669"/>
    <property type="project" value="InterPro"/>
</dbReference>
<feature type="domain" description="RNA polymerase sigma factor 70 region 4 type 2" evidence="7">
    <location>
        <begin position="143"/>
        <end position="192"/>
    </location>
</feature>
<evidence type="ECO:0000259" key="6">
    <source>
        <dbReference type="Pfam" id="PF04542"/>
    </source>
</evidence>
<evidence type="ECO:0000256" key="2">
    <source>
        <dbReference type="ARBA" id="ARBA00023015"/>
    </source>
</evidence>
<evidence type="ECO:0000259" key="7">
    <source>
        <dbReference type="Pfam" id="PF08281"/>
    </source>
</evidence>
<dbReference type="InterPro" id="IPR013324">
    <property type="entry name" value="RNA_pol_sigma_r3/r4-like"/>
</dbReference>
<dbReference type="NCBIfam" id="TIGR02937">
    <property type="entry name" value="sigma70-ECF"/>
    <property type="match status" value="1"/>
</dbReference>
<organism evidence="8">
    <name type="scientific">uncultured Acidimicrobiales bacterium</name>
    <dbReference type="NCBI Taxonomy" id="310071"/>
    <lineage>
        <taxon>Bacteria</taxon>
        <taxon>Bacillati</taxon>
        <taxon>Actinomycetota</taxon>
        <taxon>Acidimicrobiia</taxon>
        <taxon>Acidimicrobiales</taxon>
        <taxon>environmental samples</taxon>
    </lineage>
</organism>
<accession>A0A6J4HNR0</accession>
<evidence type="ECO:0000256" key="1">
    <source>
        <dbReference type="ARBA" id="ARBA00010641"/>
    </source>
</evidence>
<dbReference type="InterPro" id="IPR036388">
    <property type="entry name" value="WH-like_DNA-bd_sf"/>
</dbReference>
<dbReference type="InterPro" id="IPR039425">
    <property type="entry name" value="RNA_pol_sigma-70-like"/>
</dbReference>
<proteinExistence type="inferred from homology"/>
<dbReference type="PANTHER" id="PTHR43133">
    <property type="entry name" value="RNA POLYMERASE ECF-TYPE SIGMA FACTO"/>
    <property type="match status" value="1"/>
</dbReference>
<keyword evidence="2" id="KW-0805">Transcription regulation</keyword>
<evidence type="ECO:0000256" key="3">
    <source>
        <dbReference type="ARBA" id="ARBA00023082"/>
    </source>
</evidence>
<evidence type="ECO:0000313" key="8">
    <source>
        <dbReference type="EMBL" id="CAA9226731.1"/>
    </source>
</evidence>
<dbReference type="InterPro" id="IPR013249">
    <property type="entry name" value="RNA_pol_sigma70_r4_t2"/>
</dbReference>
<dbReference type="Gene3D" id="1.10.1740.10">
    <property type="match status" value="1"/>
</dbReference>
<dbReference type="InterPro" id="IPR013325">
    <property type="entry name" value="RNA_pol_sigma_r2"/>
</dbReference>
<dbReference type="Pfam" id="PF04542">
    <property type="entry name" value="Sigma70_r2"/>
    <property type="match status" value="1"/>
</dbReference>
<dbReference type="CDD" id="cd06171">
    <property type="entry name" value="Sigma70_r4"/>
    <property type="match status" value="1"/>
</dbReference>
<name>A0A6J4HNR0_9ACTN</name>
<dbReference type="Gene3D" id="1.10.10.10">
    <property type="entry name" value="Winged helix-like DNA-binding domain superfamily/Winged helix DNA-binding domain"/>
    <property type="match status" value="1"/>
</dbReference>
<dbReference type="SUPFAM" id="SSF88659">
    <property type="entry name" value="Sigma3 and sigma4 domains of RNA polymerase sigma factors"/>
    <property type="match status" value="1"/>
</dbReference>
<evidence type="ECO:0000256" key="5">
    <source>
        <dbReference type="SAM" id="MobiDB-lite"/>
    </source>
</evidence>
<evidence type="ECO:0008006" key="9">
    <source>
        <dbReference type="Google" id="ProtNLM"/>
    </source>
</evidence>
<sequence>MSLEGWEPSPQARLSAAPPEERGALLDELAAAAAAGDAGAAETLAWAVHRFGLALPAIRRYLLRPVDIDAAEQRTLLAVTYRIRSFRGDARFTTWLHRVAVNEAKQVVRSEARHQDRAAPLPDETAGPAPHRVSSLIADRAVVQQEIDRLPPSLRSALVLREHEDLSYEEIAQVLAVPVGTAKTWTRRARTLLARRLAEQLGPGGAGRQ</sequence>
<dbReference type="Pfam" id="PF08281">
    <property type="entry name" value="Sigma70_r4_2"/>
    <property type="match status" value="1"/>
</dbReference>
<dbReference type="GO" id="GO:0006352">
    <property type="term" value="P:DNA-templated transcription initiation"/>
    <property type="evidence" value="ECO:0007669"/>
    <property type="project" value="InterPro"/>
</dbReference>
<dbReference type="SUPFAM" id="SSF88946">
    <property type="entry name" value="Sigma2 domain of RNA polymerase sigma factors"/>
    <property type="match status" value="1"/>
</dbReference>
<dbReference type="InterPro" id="IPR007627">
    <property type="entry name" value="RNA_pol_sigma70_r2"/>
</dbReference>
<comment type="similarity">
    <text evidence="1">Belongs to the sigma-70 factor family. ECF subfamily.</text>
</comment>
<keyword evidence="3" id="KW-0731">Sigma factor</keyword>
<dbReference type="EMBL" id="CADCSZ010000059">
    <property type="protein sequence ID" value="CAA9226731.1"/>
    <property type="molecule type" value="Genomic_DNA"/>
</dbReference>
<keyword evidence="4" id="KW-0804">Transcription</keyword>
<dbReference type="AlphaFoldDB" id="A0A6J4HNR0"/>
<feature type="region of interest" description="Disordered" evidence="5">
    <location>
        <begin position="109"/>
        <end position="130"/>
    </location>
</feature>
<gene>
    <name evidence="8" type="ORF">AVDCRST_MAG76-995</name>
</gene>
<feature type="domain" description="RNA polymerase sigma-70 region 2" evidence="6">
    <location>
        <begin position="58"/>
        <end position="113"/>
    </location>
</feature>